<evidence type="ECO:0000256" key="5">
    <source>
        <dbReference type="ARBA" id="ARBA00023136"/>
    </source>
</evidence>
<dbReference type="InterPro" id="IPR035921">
    <property type="entry name" value="F/V-ATP_Csub_sf"/>
</dbReference>
<feature type="site" description="Reversibly protonated during proton transport" evidence="6">
    <location>
        <position position="83"/>
    </location>
</feature>
<comment type="function">
    <text evidence="6">F(1)F(0) ATP synthase produces ATP from ADP in the presence of a proton or sodium gradient. F-type ATPases consist of two structural domains, F(1) containing the extramembraneous catalytic core and F(0) containing the membrane proton channel, linked together by a central stalk and a peripheral stalk. During catalysis, ATP synthesis in the catalytic domain of F(1) is coupled via a rotary mechanism of the central stalk subunits to proton translocation.</text>
</comment>
<evidence type="ECO:0000256" key="4">
    <source>
        <dbReference type="ARBA" id="ARBA00022989"/>
    </source>
</evidence>
<accession>A0A858U197</accession>
<dbReference type="SUPFAM" id="SSF81333">
    <property type="entry name" value="F1F0 ATP synthase subunit C"/>
    <property type="match status" value="1"/>
</dbReference>
<keyword evidence="6" id="KW-0406">Ion transport</keyword>
<dbReference type="Pfam" id="PF00137">
    <property type="entry name" value="ATP-synt_C"/>
    <property type="match status" value="1"/>
</dbReference>
<evidence type="ECO:0000256" key="3">
    <source>
        <dbReference type="ARBA" id="ARBA00022692"/>
    </source>
</evidence>
<dbReference type="Gene3D" id="1.20.120.610">
    <property type="entry name" value="lithium bound rotor ring of v- atpase"/>
    <property type="match status" value="1"/>
</dbReference>
<dbReference type="PRINTS" id="PR00124">
    <property type="entry name" value="ATPASEC"/>
</dbReference>
<dbReference type="GO" id="GO:0008289">
    <property type="term" value="F:lipid binding"/>
    <property type="evidence" value="ECO:0007669"/>
    <property type="project" value="UniProtKB-KW"/>
</dbReference>
<gene>
    <name evidence="6" type="primary">atpE</name>
    <name evidence="8" type="ORF">HGG64_00595</name>
</gene>
<reference evidence="8 9" key="1">
    <citation type="submission" date="2020-04" db="EMBL/GenBank/DDBJ databases">
        <title>Novel Mycoplasma species detected in Phocoena phocoena (harbor porpoise) from the USA.</title>
        <authorList>
            <person name="Volokhov D.V."/>
        </authorList>
    </citation>
    <scope>NUCLEOTIDE SEQUENCE [LARGE SCALE GENOMIC DNA]</scope>
    <source>
        <strain evidence="8 9">C264-NAS</strain>
    </source>
</reference>
<keyword evidence="5 6" id="KW-0472">Membrane</keyword>
<evidence type="ECO:0000259" key="7">
    <source>
        <dbReference type="Pfam" id="PF00137"/>
    </source>
</evidence>
<dbReference type="AlphaFoldDB" id="A0A858U197"/>
<comment type="similarity">
    <text evidence="2 6">Belongs to the ATPase C chain family.</text>
</comment>
<dbReference type="GO" id="GO:0005886">
    <property type="term" value="C:plasma membrane"/>
    <property type="evidence" value="ECO:0007669"/>
    <property type="project" value="UniProtKB-SubCell"/>
</dbReference>
<dbReference type="CDD" id="cd18121">
    <property type="entry name" value="ATP-synt_Fo_c"/>
    <property type="match status" value="1"/>
</dbReference>
<dbReference type="KEGG" id="mphn:HGG64_00595"/>
<keyword evidence="6" id="KW-0066">ATP synthesis</keyword>
<dbReference type="EMBL" id="CP051480">
    <property type="protein sequence ID" value="QJG66220.1"/>
    <property type="molecule type" value="Genomic_DNA"/>
</dbReference>
<keyword evidence="6" id="KW-0375">Hydrogen ion transport</keyword>
<keyword evidence="9" id="KW-1185">Reference proteome</keyword>
<dbReference type="GO" id="GO:0045259">
    <property type="term" value="C:proton-transporting ATP synthase complex"/>
    <property type="evidence" value="ECO:0007669"/>
    <property type="project" value="UniProtKB-KW"/>
</dbReference>
<evidence type="ECO:0000313" key="9">
    <source>
        <dbReference type="Proteomes" id="UP000501728"/>
    </source>
</evidence>
<dbReference type="HAMAP" id="MF_01396">
    <property type="entry name" value="ATP_synth_c_bact"/>
    <property type="match status" value="1"/>
</dbReference>
<keyword evidence="6" id="KW-1003">Cell membrane</keyword>
<comment type="subcellular location">
    <subcellularLocation>
        <location evidence="6">Cell membrane</location>
        <topology evidence="6">Multi-pass membrane protein</topology>
    </subcellularLocation>
    <subcellularLocation>
        <location evidence="1">Membrane</location>
        <topology evidence="1">Multi-pass membrane protein</topology>
    </subcellularLocation>
</comment>
<evidence type="ECO:0000313" key="8">
    <source>
        <dbReference type="EMBL" id="QJG66220.1"/>
    </source>
</evidence>
<evidence type="ECO:0000256" key="2">
    <source>
        <dbReference type="ARBA" id="ARBA00006704"/>
    </source>
</evidence>
<keyword evidence="6" id="KW-0813">Transport</keyword>
<keyword evidence="6" id="KW-0138">CF(0)</keyword>
<feature type="domain" description="V-ATPase proteolipid subunit C-like" evidence="7">
    <location>
        <begin position="34"/>
        <end position="96"/>
    </location>
</feature>
<dbReference type="GO" id="GO:0046933">
    <property type="term" value="F:proton-transporting ATP synthase activity, rotational mechanism"/>
    <property type="evidence" value="ECO:0007669"/>
    <property type="project" value="UniProtKB-UniRule"/>
</dbReference>
<feature type="transmembrane region" description="Helical" evidence="6">
    <location>
        <begin position="27"/>
        <end position="53"/>
    </location>
</feature>
<keyword evidence="4 6" id="KW-1133">Transmembrane helix</keyword>
<dbReference type="RefSeq" id="WP_169580044.1">
    <property type="nucleotide sequence ID" value="NZ_CP051480.1"/>
</dbReference>
<dbReference type="InterPro" id="IPR002379">
    <property type="entry name" value="ATPase_proteolipid_c-like_dom"/>
</dbReference>
<organism evidence="8 9">
    <name type="scientific">Mycoplasma phocoeninasale</name>
    <dbReference type="NCBI Taxonomy" id="2726117"/>
    <lineage>
        <taxon>Bacteria</taxon>
        <taxon>Bacillati</taxon>
        <taxon>Mycoplasmatota</taxon>
        <taxon>Mollicutes</taxon>
        <taxon>Mycoplasmataceae</taxon>
        <taxon>Mycoplasma</taxon>
    </lineage>
</organism>
<name>A0A858U197_9MOLU</name>
<dbReference type="InterPro" id="IPR000454">
    <property type="entry name" value="ATP_synth_F0_csu"/>
</dbReference>
<evidence type="ECO:0000256" key="6">
    <source>
        <dbReference type="HAMAP-Rule" id="MF_01396"/>
    </source>
</evidence>
<dbReference type="GO" id="GO:0033177">
    <property type="term" value="C:proton-transporting two-sector ATPase complex, proton-transporting domain"/>
    <property type="evidence" value="ECO:0007669"/>
    <property type="project" value="InterPro"/>
</dbReference>
<proteinExistence type="inferred from homology"/>
<comment type="function">
    <text evidence="6">Key component of the F(0) channel; it plays a direct role in translocation across the membrane. A homomeric c-ring of between 10-14 subunits forms the central stalk rotor element with the F(1) delta and epsilon subunits.</text>
</comment>
<protein>
    <recommendedName>
        <fullName evidence="6">ATP synthase subunit c</fullName>
    </recommendedName>
    <alternativeName>
        <fullName evidence="6">ATP synthase F(0) sector subunit c</fullName>
    </alternativeName>
    <alternativeName>
        <fullName evidence="6">F-type ATPase subunit c</fullName>
        <shortName evidence="6">F-ATPase subunit c</shortName>
    </alternativeName>
    <alternativeName>
        <fullName evidence="6">Lipid-binding protein</fullName>
    </alternativeName>
</protein>
<feature type="transmembrane region" description="Helical" evidence="6">
    <location>
        <begin position="74"/>
        <end position="98"/>
    </location>
</feature>
<keyword evidence="3 6" id="KW-0812">Transmembrane</keyword>
<keyword evidence="6" id="KW-0446">Lipid-binding</keyword>
<sequence length="99" mass="10111">MNEKLNLLINAFDQDKANAGSGLNYPFAYGLTMLGAGLAIAGAGLVSIGQGMAVAKACEAIGKNPESASKVRGVLILGLAIVETASIYCLIIALLLIFV</sequence>
<dbReference type="Proteomes" id="UP000501728">
    <property type="component" value="Chromosome"/>
</dbReference>
<evidence type="ECO:0000256" key="1">
    <source>
        <dbReference type="ARBA" id="ARBA00004141"/>
    </source>
</evidence>